<dbReference type="PANTHER" id="PTHR33085">
    <property type="entry name" value="OS12G0113100 PROTEIN-RELATED"/>
    <property type="match status" value="1"/>
</dbReference>
<dbReference type="PANTHER" id="PTHR33085:SF100">
    <property type="entry name" value="F-BOX ASSOCIATED DOMAIN-CONTAINING PROTEIN"/>
    <property type="match status" value="1"/>
</dbReference>
<evidence type="ECO:0000313" key="1">
    <source>
        <dbReference type="EMBL" id="TKW24096.1"/>
    </source>
</evidence>
<proteinExistence type="predicted"/>
<protein>
    <submittedName>
        <fullName evidence="1">Uncharacterized protein</fullName>
    </submittedName>
</protein>
<sequence length="224" mass="24307">MGSTCTASTPWAWILTPLAASRGVGWRWRPLPPPPFLAGGDPECEPQPPDNSIRFTVVDGTSTYSFDTGWPLSGARWANGSCLSIFHGRAEYIPELRVWLGMLASTPYNLCAFDLSGIAIGSCDAPPPPPPLVQVFEMDVNPHEGCSLKNLALVNLGSCRFCIVRFFDVVRDHGEAQVVVLTAQTDACARRMVTGREWAIQRGLPRRSRAAAASLVAGGRRLKN</sequence>
<dbReference type="Gramene" id="TKW24096">
    <property type="protein sequence ID" value="TKW24096"/>
    <property type="gene ID" value="SEVIR_3G030600v2"/>
</dbReference>
<dbReference type="Pfam" id="PF07893">
    <property type="entry name" value="DUF1668"/>
    <property type="match status" value="1"/>
</dbReference>
<evidence type="ECO:0000313" key="2">
    <source>
        <dbReference type="Proteomes" id="UP000298652"/>
    </source>
</evidence>
<reference evidence="1" key="1">
    <citation type="submission" date="2019-03" db="EMBL/GenBank/DDBJ databases">
        <title>WGS assembly of Setaria viridis.</title>
        <authorList>
            <person name="Huang P."/>
            <person name="Jenkins J."/>
            <person name="Grimwood J."/>
            <person name="Barry K."/>
            <person name="Healey A."/>
            <person name="Mamidi S."/>
            <person name="Sreedasyam A."/>
            <person name="Shu S."/>
            <person name="Feldman M."/>
            <person name="Wu J."/>
            <person name="Yu Y."/>
            <person name="Chen C."/>
            <person name="Johnson J."/>
            <person name="Rokhsar D."/>
            <person name="Baxter I."/>
            <person name="Schmutz J."/>
            <person name="Brutnell T."/>
            <person name="Kellogg E."/>
        </authorList>
    </citation>
    <scope>NUCLEOTIDE SEQUENCE [LARGE SCALE GENOMIC DNA]</scope>
</reference>
<dbReference type="EMBL" id="CM016554">
    <property type="protein sequence ID" value="TKW24096.1"/>
    <property type="molecule type" value="Genomic_DNA"/>
</dbReference>
<dbReference type="AlphaFoldDB" id="A0A4V6D908"/>
<name>A0A4V6D908_SETVI</name>
<organism evidence="1 2">
    <name type="scientific">Setaria viridis</name>
    <name type="common">Green bristlegrass</name>
    <name type="synonym">Setaria italica subsp. viridis</name>
    <dbReference type="NCBI Taxonomy" id="4556"/>
    <lineage>
        <taxon>Eukaryota</taxon>
        <taxon>Viridiplantae</taxon>
        <taxon>Streptophyta</taxon>
        <taxon>Embryophyta</taxon>
        <taxon>Tracheophyta</taxon>
        <taxon>Spermatophyta</taxon>
        <taxon>Magnoliopsida</taxon>
        <taxon>Liliopsida</taxon>
        <taxon>Poales</taxon>
        <taxon>Poaceae</taxon>
        <taxon>PACMAD clade</taxon>
        <taxon>Panicoideae</taxon>
        <taxon>Panicodae</taxon>
        <taxon>Paniceae</taxon>
        <taxon>Cenchrinae</taxon>
        <taxon>Setaria</taxon>
    </lineage>
</organism>
<dbReference type="Proteomes" id="UP000298652">
    <property type="component" value="Chromosome 3"/>
</dbReference>
<keyword evidence="2" id="KW-1185">Reference proteome</keyword>
<accession>A0A4V6D908</accession>
<gene>
    <name evidence="1" type="ORF">SEVIR_3G030600v2</name>
</gene>
<dbReference type="InterPro" id="IPR012871">
    <property type="entry name" value="DUF1668_ORYSA"/>
</dbReference>